<dbReference type="SUPFAM" id="SSF53756">
    <property type="entry name" value="UDP-Glycosyltransferase/glycogen phosphorylase"/>
    <property type="match status" value="1"/>
</dbReference>
<dbReference type="Gene3D" id="3.40.50.2000">
    <property type="entry name" value="Glycogen Phosphorylase B"/>
    <property type="match status" value="2"/>
</dbReference>
<dbReference type="GO" id="GO:0009103">
    <property type="term" value="P:lipopolysaccharide biosynthetic process"/>
    <property type="evidence" value="ECO:0007669"/>
    <property type="project" value="TreeGrafter"/>
</dbReference>
<dbReference type="OrthoDB" id="1059846at2"/>
<protein>
    <submittedName>
        <fullName evidence="2">Glycosyltransferase involved in cell wall biosynthesis</fullName>
    </submittedName>
</protein>
<dbReference type="RefSeq" id="WP_133945329.1">
    <property type="nucleotide sequence ID" value="NZ_SOEO01000003.1"/>
</dbReference>
<evidence type="ECO:0000313" key="3">
    <source>
        <dbReference type="Proteomes" id="UP000295313"/>
    </source>
</evidence>
<organism evidence="2 3">
    <name type="scientific">Epilithonimonas xixisoli</name>
    <dbReference type="NCBI Taxonomy" id="1476462"/>
    <lineage>
        <taxon>Bacteria</taxon>
        <taxon>Pseudomonadati</taxon>
        <taxon>Bacteroidota</taxon>
        <taxon>Flavobacteriia</taxon>
        <taxon>Flavobacteriales</taxon>
        <taxon>Weeksellaceae</taxon>
        <taxon>Chryseobacterium group</taxon>
        <taxon>Epilithonimonas</taxon>
    </lineage>
</organism>
<dbReference type="Pfam" id="PF13692">
    <property type="entry name" value="Glyco_trans_1_4"/>
    <property type="match status" value="1"/>
</dbReference>
<evidence type="ECO:0000313" key="2">
    <source>
        <dbReference type="EMBL" id="TDX82630.1"/>
    </source>
</evidence>
<dbReference type="AlphaFoldDB" id="A0A4R8I3U6"/>
<sequence>MIKKAIFFFPENPFSNRAGNVKRAFSTLNILKKIGYEIDLVGSKDVYQEMSDKEYFDKNVVNTLFLISKKPNKKNILVYLKYKFKKKINKPFKYNGFLSSYTIDSFEKILSQKKYDLIFVNYETWAPLVHNTIAKQSKLIIDTHDWMTLNNFYNNPKIDIGEKFGEEIKNLSFFNHIVTISIDEYFIFKSFLGKKVINIPPGFPDKTENETLKFSEKKYDLIFVGSDNPFNIKALKWFFETVFPLIKIKTKICVIGRICNHIPDFENLDKIIYAEDLDGLYYNSKVALCPMLEGTGIKIKVVEALSYGLPVIGTTKTVDGFLDKNANGCITADNPLEFASNIEIVLSNQEFYDLIKNQSKTYFKEHFMEDKIAQSWKSILM</sequence>
<accession>A0A4R8I3U6</accession>
<dbReference type="Proteomes" id="UP000295313">
    <property type="component" value="Unassembled WGS sequence"/>
</dbReference>
<gene>
    <name evidence="2" type="ORF">B0I22_2644</name>
</gene>
<keyword evidence="3" id="KW-1185">Reference proteome</keyword>
<dbReference type="PANTHER" id="PTHR46401:SF2">
    <property type="entry name" value="GLYCOSYLTRANSFERASE WBBK-RELATED"/>
    <property type="match status" value="1"/>
</dbReference>
<dbReference type="EMBL" id="SOEO01000003">
    <property type="protein sequence ID" value="TDX82630.1"/>
    <property type="molecule type" value="Genomic_DNA"/>
</dbReference>
<evidence type="ECO:0000256" key="1">
    <source>
        <dbReference type="ARBA" id="ARBA00022679"/>
    </source>
</evidence>
<comment type="caution">
    <text evidence="2">The sequence shown here is derived from an EMBL/GenBank/DDBJ whole genome shotgun (WGS) entry which is preliminary data.</text>
</comment>
<proteinExistence type="predicted"/>
<dbReference type="PANTHER" id="PTHR46401">
    <property type="entry name" value="GLYCOSYLTRANSFERASE WBBK-RELATED"/>
    <property type="match status" value="1"/>
</dbReference>
<keyword evidence="1 2" id="KW-0808">Transferase</keyword>
<name>A0A4R8I3U6_9FLAO</name>
<reference evidence="2 3" key="1">
    <citation type="submission" date="2019-03" db="EMBL/GenBank/DDBJ databases">
        <title>Genomic Encyclopedia of Type Strains, Phase III (KMG-III): the genomes of soil and plant-associated and newly described type strains.</title>
        <authorList>
            <person name="Whitman W."/>
        </authorList>
    </citation>
    <scope>NUCLEOTIDE SEQUENCE [LARGE SCALE GENOMIC DNA]</scope>
    <source>
        <strain evidence="2 3">CGMCC 1.12802</strain>
    </source>
</reference>
<dbReference type="GO" id="GO:0016757">
    <property type="term" value="F:glycosyltransferase activity"/>
    <property type="evidence" value="ECO:0007669"/>
    <property type="project" value="TreeGrafter"/>
</dbReference>